<dbReference type="InterPro" id="IPR058031">
    <property type="entry name" value="AAA_lid_NorR"/>
</dbReference>
<keyword evidence="4" id="KW-0804">Transcription</keyword>
<dbReference type="GO" id="GO:0000156">
    <property type="term" value="F:phosphorelay response regulator activity"/>
    <property type="evidence" value="ECO:0007669"/>
    <property type="project" value="InterPro"/>
</dbReference>
<evidence type="ECO:0000256" key="4">
    <source>
        <dbReference type="ARBA" id="ARBA00023163"/>
    </source>
</evidence>
<dbReference type="EMBL" id="BMJD01000003">
    <property type="protein sequence ID" value="GGB33023.1"/>
    <property type="molecule type" value="Genomic_DNA"/>
</dbReference>
<evidence type="ECO:0000313" key="6">
    <source>
        <dbReference type="EMBL" id="GGB33023.1"/>
    </source>
</evidence>
<evidence type="ECO:0000259" key="5">
    <source>
        <dbReference type="PROSITE" id="PS50045"/>
    </source>
</evidence>
<comment type="caution">
    <text evidence="6">The sequence shown here is derived from an EMBL/GenBank/DDBJ whole genome shotgun (WGS) entry which is preliminary data.</text>
</comment>
<evidence type="ECO:0000313" key="7">
    <source>
        <dbReference type="Proteomes" id="UP000621492"/>
    </source>
</evidence>
<name>A0A9W5X4C6_9BACI</name>
<feature type="domain" description="Sigma-54 factor interaction" evidence="5">
    <location>
        <begin position="303"/>
        <end position="503"/>
    </location>
</feature>
<organism evidence="6 7">
    <name type="scientific">Lentibacillus populi</name>
    <dbReference type="NCBI Taxonomy" id="1827502"/>
    <lineage>
        <taxon>Bacteria</taxon>
        <taxon>Bacillati</taxon>
        <taxon>Bacillota</taxon>
        <taxon>Bacilli</taxon>
        <taxon>Bacillales</taxon>
        <taxon>Bacillaceae</taxon>
        <taxon>Lentibacillus</taxon>
    </lineage>
</organism>
<reference evidence="6" key="1">
    <citation type="journal article" date="2014" name="Int. J. Syst. Evol. Microbiol.">
        <title>Complete genome sequence of Corynebacterium casei LMG S-19264T (=DSM 44701T), isolated from a smear-ripened cheese.</title>
        <authorList>
            <consortium name="US DOE Joint Genome Institute (JGI-PGF)"/>
            <person name="Walter F."/>
            <person name="Albersmeier A."/>
            <person name="Kalinowski J."/>
            <person name="Ruckert C."/>
        </authorList>
    </citation>
    <scope>NUCLEOTIDE SEQUENCE</scope>
    <source>
        <strain evidence="6">CGMCC 1.15454</strain>
    </source>
</reference>
<dbReference type="Gene3D" id="1.10.10.60">
    <property type="entry name" value="Homeodomain-like"/>
    <property type="match status" value="1"/>
</dbReference>
<dbReference type="GO" id="GO:0005524">
    <property type="term" value="F:ATP binding"/>
    <property type="evidence" value="ECO:0007669"/>
    <property type="project" value="UniProtKB-KW"/>
</dbReference>
<dbReference type="InterPro" id="IPR027417">
    <property type="entry name" value="P-loop_NTPase"/>
</dbReference>
<dbReference type="Gene3D" id="3.40.50.2300">
    <property type="match status" value="1"/>
</dbReference>
<dbReference type="Pfam" id="PF25601">
    <property type="entry name" value="AAA_lid_14"/>
    <property type="match status" value="1"/>
</dbReference>
<reference evidence="6" key="2">
    <citation type="submission" date="2020-09" db="EMBL/GenBank/DDBJ databases">
        <authorList>
            <person name="Sun Q."/>
            <person name="Zhou Y."/>
        </authorList>
    </citation>
    <scope>NUCLEOTIDE SEQUENCE</scope>
    <source>
        <strain evidence="6">CGMCC 1.15454</strain>
    </source>
</reference>
<evidence type="ECO:0000256" key="2">
    <source>
        <dbReference type="ARBA" id="ARBA00022840"/>
    </source>
</evidence>
<dbReference type="RefSeq" id="WP_188724718.1">
    <property type="nucleotide sequence ID" value="NZ_BMJD01000003.1"/>
</dbReference>
<keyword evidence="3" id="KW-0805">Transcription regulation</keyword>
<dbReference type="InterPro" id="IPR002197">
    <property type="entry name" value="HTH_Fis"/>
</dbReference>
<dbReference type="AlphaFoldDB" id="A0A9W5X4C6"/>
<evidence type="ECO:0000256" key="1">
    <source>
        <dbReference type="ARBA" id="ARBA00022741"/>
    </source>
</evidence>
<dbReference type="Pfam" id="PF06506">
    <property type="entry name" value="PrpR_N"/>
    <property type="match status" value="1"/>
</dbReference>
<dbReference type="PRINTS" id="PR01590">
    <property type="entry name" value="HTHFIS"/>
</dbReference>
<dbReference type="Pfam" id="PF14532">
    <property type="entry name" value="Sigma54_activ_2"/>
    <property type="match status" value="1"/>
</dbReference>
<dbReference type="Gene3D" id="3.40.50.300">
    <property type="entry name" value="P-loop containing nucleotide triphosphate hydrolases"/>
    <property type="match status" value="1"/>
</dbReference>
<dbReference type="SUPFAM" id="SSF46689">
    <property type="entry name" value="Homeodomain-like"/>
    <property type="match status" value="1"/>
</dbReference>
<sequence>MIKALLIAPYKGLAETAKKMEIPDEIQLDITVANLEEGVRAAQLAEKQGYELIISRGGTATLIQNVVSIPVVHIDITGYDMLRVFTLIRGIRKGVALVGFKNISEGAATICNILEFDVKMITIKSQNEVRFNLEQLKQQGFSVVIGDVITVEVAKQIGLRGVLITSGKEAVMSAIEEGIRDYNFFRRVNYKYRYFQNAFRSMPAPIVILNKHGEVLEKNDMYNQDVECHEIMQSPLIVPFIKRVLDNETYQWDEIVGESRIYEIQGFLISNREQIVGVSILSSKRKTDSKTITIIGSPVHIPIIGESSRVDQLEKDIQHFAQTDKNLCIFGEPGTGKYTMAREIHFQRFGPKAPILVVEGMQLANGIDVRDYVHRKLASITNGTVIVKDFGALPHDIQKEFGELLKHLSNTIKVIFLVERHAHIKVFEETQYQPICEETLYLSPLRERKEDIPAFADYFLAELHMENGDETVGIKPEAVTYLAQFDWIGNLPELKTIVKKLSSRTTGNYIELSHVKELMNKNVSKEIDKQEDNALSLTGTLQEIEQEIIRQVLREEGNNQSKAAERLGINRTTLWRKLKK</sequence>
<dbReference type="Gene3D" id="1.10.8.60">
    <property type="match status" value="1"/>
</dbReference>
<gene>
    <name evidence="6" type="ORF">GCM10011409_08090</name>
</gene>
<keyword evidence="2" id="KW-0067">ATP-binding</keyword>
<dbReference type="Pfam" id="PF02954">
    <property type="entry name" value="HTH_8"/>
    <property type="match status" value="1"/>
</dbReference>
<dbReference type="PROSITE" id="PS50045">
    <property type="entry name" value="SIGMA54_INTERACT_4"/>
    <property type="match status" value="1"/>
</dbReference>
<dbReference type="InterPro" id="IPR002078">
    <property type="entry name" value="Sigma_54_int"/>
</dbReference>
<proteinExistence type="predicted"/>
<dbReference type="InterPro" id="IPR009057">
    <property type="entry name" value="Homeodomain-like_sf"/>
</dbReference>
<dbReference type="GO" id="GO:0043565">
    <property type="term" value="F:sequence-specific DNA binding"/>
    <property type="evidence" value="ECO:0007669"/>
    <property type="project" value="InterPro"/>
</dbReference>
<dbReference type="Proteomes" id="UP000621492">
    <property type="component" value="Unassembled WGS sequence"/>
</dbReference>
<dbReference type="Gene3D" id="3.40.50.10660">
    <property type="entry name" value="PrpR receptor domain-like"/>
    <property type="match status" value="1"/>
</dbReference>
<dbReference type="InterPro" id="IPR010524">
    <property type="entry name" value="Sig_transdc_resp-reg_PrpR_N"/>
</dbReference>
<evidence type="ECO:0000256" key="3">
    <source>
        <dbReference type="ARBA" id="ARBA00023015"/>
    </source>
</evidence>
<dbReference type="GO" id="GO:0006355">
    <property type="term" value="P:regulation of DNA-templated transcription"/>
    <property type="evidence" value="ECO:0007669"/>
    <property type="project" value="InterPro"/>
</dbReference>
<accession>A0A9W5X4C6</accession>
<dbReference type="PANTHER" id="PTHR32071">
    <property type="entry name" value="TRANSCRIPTIONAL REGULATORY PROTEIN"/>
    <property type="match status" value="1"/>
</dbReference>
<protein>
    <submittedName>
        <fullName evidence="6">Sigma-54-dependent Fis family transcriptional regulator</fullName>
    </submittedName>
</protein>
<keyword evidence="7" id="KW-1185">Reference proteome</keyword>
<dbReference type="SUPFAM" id="SSF159800">
    <property type="entry name" value="PrpR receptor domain-like"/>
    <property type="match status" value="1"/>
</dbReference>
<keyword evidence="1" id="KW-0547">Nucleotide-binding</keyword>
<dbReference type="SUPFAM" id="SSF52540">
    <property type="entry name" value="P-loop containing nucleoside triphosphate hydrolases"/>
    <property type="match status" value="1"/>
</dbReference>